<reference evidence="2 3" key="1">
    <citation type="submission" date="2023-07" db="EMBL/GenBank/DDBJ databases">
        <title>Sorghum-associated microbial communities from plants grown in Nebraska, USA.</title>
        <authorList>
            <person name="Schachtman D."/>
        </authorList>
    </citation>
    <scope>NUCLEOTIDE SEQUENCE [LARGE SCALE GENOMIC DNA]</scope>
    <source>
        <strain evidence="2 3">CC482</strain>
    </source>
</reference>
<name>A0ABT9U653_PAEHA</name>
<accession>A0ABT9U653</accession>
<protein>
    <submittedName>
        <fullName evidence="2">Uncharacterized protein</fullName>
    </submittedName>
</protein>
<dbReference type="EMBL" id="JAUSSU010000006">
    <property type="protein sequence ID" value="MDQ0113739.1"/>
    <property type="molecule type" value="Genomic_DNA"/>
</dbReference>
<feature type="region of interest" description="Disordered" evidence="1">
    <location>
        <begin position="30"/>
        <end position="54"/>
    </location>
</feature>
<dbReference type="Proteomes" id="UP001229346">
    <property type="component" value="Unassembled WGS sequence"/>
</dbReference>
<sequence length="144" mass="16970">MKKIHDFLMKESHPFELSPQEHAVVNLSLDKESMPPPLPSPRPKRRIMPNKKKCSGRGLAPVTIIFFLTQHKKTKSVNYRFQANLSQRSRRSCKPRNLFISHTKWLNRIKQNCLRDKGAVRTTGSMTIKIRSRTVIKQRFRWTF</sequence>
<comment type="caution">
    <text evidence="2">The sequence shown here is derived from an EMBL/GenBank/DDBJ whole genome shotgun (WGS) entry which is preliminary data.</text>
</comment>
<keyword evidence="3" id="KW-1185">Reference proteome</keyword>
<organism evidence="2 3">
    <name type="scientific">Paenibacillus harenae</name>
    <dbReference type="NCBI Taxonomy" id="306543"/>
    <lineage>
        <taxon>Bacteria</taxon>
        <taxon>Bacillati</taxon>
        <taxon>Bacillota</taxon>
        <taxon>Bacilli</taxon>
        <taxon>Bacillales</taxon>
        <taxon>Paenibacillaceae</taxon>
        <taxon>Paenibacillus</taxon>
    </lineage>
</organism>
<feature type="compositionally biased region" description="Basic residues" evidence="1">
    <location>
        <begin position="42"/>
        <end position="54"/>
    </location>
</feature>
<evidence type="ECO:0000256" key="1">
    <source>
        <dbReference type="SAM" id="MobiDB-lite"/>
    </source>
</evidence>
<gene>
    <name evidence="2" type="ORF">J2T15_003182</name>
</gene>
<proteinExistence type="predicted"/>
<evidence type="ECO:0000313" key="3">
    <source>
        <dbReference type="Proteomes" id="UP001229346"/>
    </source>
</evidence>
<evidence type="ECO:0000313" key="2">
    <source>
        <dbReference type="EMBL" id="MDQ0113739.1"/>
    </source>
</evidence>